<name>A0A6H5J9E5_9HYME</name>
<keyword evidence="3" id="KW-1185">Reference proteome</keyword>
<proteinExistence type="predicted"/>
<reference evidence="2 3" key="1">
    <citation type="submission" date="2020-02" db="EMBL/GenBank/DDBJ databases">
        <authorList>
            <person name="Ferguson B K."/>
        </authorList>
    </citation>
    <scope>NUCLEOTIDE SEQUENCE [LARGE SCALE GENOMIC DNA]</scope>
</reference>
<evidence type="ECO:0000313" key="2">
    <source>
        <dbReference type="EMBL" id="CAB0045232.1"/>
    </source>
</evidence>
<feature type="compositionally biased region" description="Gly residues" evidence="1">
    <location>
        <begin position="182"/>
        <end position="194"/>
    </location>
</feature>
<protein>
    <submittedName>
        <fullName evidence="2">Uncharacterized protein</fullName>
    </submittedName>
</protein>
<evidence type="ECO:0000313" key="3">
    <source>
        <dbReference type="Proteomes" id="UP000479190"/>
    </source>
</evidence>
<feature type="region of interest" description="Disordered" evidence="1">
    <location>
        <begin position="145"/>
        <end position="210"/>
    </location>
</feature>
<dbReference type="Proteomes" id="UP000479190">
    <property type="component" value="Unassembled WGS sequence"/>
</dbReference>
<organism evidence="2 3">
    <name type="scientific">Trichogramma brassicae</name>
    <dbReference type="NCBI Taxonomy" id="86971"/>
    <lineage>
        <taxon>Eukaryota</taxon>
        <taxon>Metazoa</taxon>
        <taxon>Ecdysozoa</taxon>
        <taxon>Arthropoda</taxon>
        <taxon>Hexapoda</taxon>
        <taxon>Insecta</taxon>
        <taxon>Pterygota</taxon>
        <taxon>Neoptera</taxon>
        <taxon>Endopterygota</taxon>
        <taxon>Hymenoptera</taxon>
        <taxon>Apocrita</taxon>
        <taxon>Proctotrupomorpha</taxon>
        <taxon>Chalcidoidea</taxon>
        <taxon>Trichogrammatidae</taxon>
        <taxon>Trichogramma</taxon>
    </lineage>
</organism>
<dbReference type="AlphaFoldDB" id="A0A6H5J9E5"/>
<feature type="compositionally biased region" description="Basic and acidic residues" evidence="1">
    <location>
        <begin position="195"/>
        <end position="209"/>
    </location>
</feature>
<accession>A0A6H5J9E5</accession>
<dbReference type="EMBL" id="CADCXV010001552">
    <property type="protein sequence ID" value="CAB0045232.1"/>
    <property type="molecule type" value="Genomic_DNA"/>
</dbReference>
<evidence type="ECO:0000256" key="1">
    <source>
        <dbReference type="SAM" id="MobiDB-lite"/>
    </source>
</evidence>
<sequence length="246" mass="27622">MAVLSIEEQSRRAAQRARALEREKAKKQPPPTTCPHGQIIKNFYNTCNKCLEKMSKFRILKLANSEYNRFLLELNQYSANCWTTPNISRTCIKSVCSKGRRVCPEHNGEVKLSVRRAGKTGSNHSHKAASTADTYTKSCWTPVREQQANVSKPGPKGRGRCRHTWDKGKCNRRGRKQREGTWGHGTGGRRGGQHGPDRGRGTRGKEEGQRQLVYCYEARSGAGHERGQGERKCGTRTVEAITINKA</sequence>
<gene>
    <name evidence="2" type="ORF">TBRA_LOCUS16768</name>
</gene>